<dbReference type="PANTHER" id="PTHR40265">
    <property type="entry name" value="BLL2707 PROTEIN"/>
    <property type="match status" value="1"/>
</dbReference>
<feature type="domain" description="Glyoxalase-like" evidence="1">
    <location>
        <begin position="8"/>
        <end position="197"/>
    </location>
</feature>
<gene>
    <name evidence="2" type="ORF">HYPSUDRAFT_68041</name>
</gene>
<dbReference type="OMA" id="WANAIPN"/>
<dbReference type="PANTHER" id="PTHR40265:SF1">
    <property type="entry name" value="GLYOXALASE-LIKE DOMAIN-CONTAINING PROTEIN"/>
    <property type="match status" value="1"/>
</dbReference>
<proteinExistence type="predicted"/>
<accession>A0A0D2PMH7</accession>
<dbReference type="AlphaFoldDB" id="A0A0D2PMH7"/>
<dbReference type="Pfam" id="PF13468">
    <property type="entry name" value="Glyoxalase_3"/>
    <property type="match status" value="1"/>
</dbReference>
<dbReference type="Gene3D" id="3.10.180.10">
    <property type="entry name" value="2,3-Dihydroxybiphenyl 1,2-Dioxygenase, domain 1"/>
    <property type="match status" value="1"/>
</dbReference>
<organism evidence="2 3">
    <name type="scientific">Hypholoma sublateritium (strain FD-334 SS-4)</name>
    <dbReference type="NCBI Taxonomy" id="945553"/>
    <lineage>
        <taxon>Eukaryota</taxon>
        <taxon>Fungi</taxon>
        <taxon>Dikarya</taxon>
        <taxon>Basidiomycota</taxon>
        <taxon>Agaricomycotina</taxon>
        <taxon>Agaricomycetes</taxon>
        <taxon>Agaricomycetidae</taxon>
        <taxon>Agaricales</taxon>
        <taxon>Agaricineae</taxon>
        <taxon>Strophariaceae</taxon>
        <taxon>Hypholoma</taxon>
    </lineage>
</organism>
<name>A0A0D2PMH7_HYPSF</name>
<sequence>MSINTHTLDHIVHLTPPGSVKEASRQFTALGFKVLPGGVHAGGLTENALVILDDGVYLELISFTHPQSHYPPGSPERTDRDKNPWAYKSPGWIDFAFLGNGSRTNSVSDSINARARAHGDPDLYLPEQDGGRTRPDGRVLKWLISPPPVESRGILPFFCGDVTPRALRVPSDPPSNSEHPSTTKGISFVHAIVSSASFAQVKSELVSVIGSPPVESTNERAAWELGTVHPGARQPRLVVSISATEEQAAFLAETGSDIGIFEVGFRVAEGSQKGSGTTPYGKISWES</sequence>
<protein>
    <recommendedName>
        <fullName evidence="1">Glyoxalase-like domain-containing protein</fullName>
    </recommendedName>
</protein>
<dbReference type="Proteomes" id="UP000054270">
    <property type="component" value="Unassembled WGS sequence"/>
</dbReference>
<dbReference type="InterPro" id="IPR029068">
    <property type="entry name" value="Glyas_Bleomycin-R_OHBP_Dase"/>
</dbReference>
<dbReference type="InterPro" id="IPR025870">
    <property type="entry name" value="Glyoxalase-like_dom"/>
</dbReference>
<evidence type="ECO:0000259" key="1">
    <source>
        <dbReference type="Pfam" id="PF13468"/>
    </source>
</evidence>
<dbReference type="EMBL" id="KN817561">
    <property type="protein sequence ID" value="KJA21075.1"/>
    <property type="molecule type" value="Genomic_DNA"/>
</dbReference>
<evidence type="ECO:0000313" key="2">
    <source>
        <dbReference type="EMBL" id="KJA21075.1"/>
    </source>
</evidence>
<evidence type="ECO:0000313" key="3">
    <source>
        <dbReference type="Proteomes" id="UP000054270"/>
    </source>
</evidence>
<dbReference type="OrthoDB" id="408973at2759"/>
<reference evidence="3" key="1">
    <citation type="submission" date="2014-04" db="EMBL/GenBank/DDBJ databases">
        <title>Evolutionary Origins and Diversification of the Mycorrhizal Mutualists.</title>
        <authorList>
            <consortium name="DOE Joint Genome Institute"/>
            <consortium name="Mycorrhizal Genomics Consortium"/>
            <person name="Kohler A."/>
            <person name="Kuo A."/>
            <person name="Nagy L.G."/>
            <person name="Floudas D."/>
            <person name="Copeland A."/>
            <person name="Barry K.W."/>
            <person name="Cichocki N."/>
            <person name="Veneault-Fourrey C."/>
            <person name="LaButti K."/>
            <person name="Lindquist E.A."/>
            <person name="Lipzen A."/>
            <person name="Lundell T."/>
            <person name="Morin E."/>
            <person name="Murat C."/>
            <person name="Riley R."/>
            <person name="Ohm R."/>
            <person name="Sun H."/>
            <person name="Tunlid A."/>
            <person name="Henrissat B."/>
            <person name="Grigoriev I.V."/>
            <person name="Hibbett D.S."/>
            <person name="Martin F."/>
        </authorList>
    </citation>
    <scope>NUCLEOTIDE SEQUENCE [LARGE SCALE GENOMIC DNA]</scope>
    <source>
        <strain evidence="3">FD-334 SS-4</strain>
    </source>
</reference>
<keyword evidence="3" id="KW-1185">Reference proteome</keyword>